<comment type="caution">
    <text evidence="12">The sequence shown here is derived from an EMBL/GenBank/DDBJ whole genome shotgun (WGS) entry which is preliminary data.</text>
</comment>
<dbReference type="PATRIC" id="fig|1401651.3.peg.380"/>
<dbReference type="CDD" id="cd06453">
    <property type="entry name" value="SufS_like"/>
    <property type="match status" value="1"/>
</dbReference>
<dbReference type="Proteomes" id="UP000054529">
    <property type="component" value="Unassembled WGS sequence"/>
</dbReference>
<keyword evidence="6 10" id="KW-0663">Pyridoxal phosphate</keyword>
<evidence type="ECO:0000259" key="11">
    <source>
        <dbReference type="Pfam" id="PF00266"/>
    </source>
</evidence>
<evidence type="ECO:0000256" key="9">
    <source>
        <dbReference type="RuleBase" id="RU004504"/>
    </source>
</evidence>
<dbReference type="RefSeq" id="WP_039719751.1">
    <property type="nucleotide sequence ID" value="NZ_AWXV01000004.1"/>
</dbReference>
<feature type="domain" description="Aminotransferase class V" evidence="11">
    <location>
        <begin position="28"/>
        <end position="412"/>
    </location>
</feature>
<protein>
    <recommendedName>
        <fullName evidence="3 10">Cysteine desulfurase</fullName>
        <ecNumber evidence="3 10">2.8.1.7</ecNumber>
    </recommendedName>
</protein>
<dbReference type="InterPro" id="IPR020578">
    <property type="entry name" value="Aminotrans_V_PyrdxlP_BS"/>
</dbReference>
<reference evidence="12 13" key="1">
    <citation type="journal article" date="2014" name="G3 (Bethesda)">
        <title>Genome sequence of Candidatus Riesia pediculischaeffi, endosymbiont of chimpanzee lice, and genomic comparison of recently acquired endosymbionts from human and chimpanzee lice.</title>
        <authorList>
            <person name="Boyd B.M."/>
            <person name="Allen J.M."/>
            <person name="de Crecy-Lagard V."/>
            <person name="Reed D.L."/>
        </authorList>
    </citation>
    <scope>NUCLEOTIDE SEQUENCE [LARGE SCALE GENOMIC DNA]</scope>
    <source>
        <strain evidence="12 13">PTSU</strain>
    </source>
</reference>
<proteinExistence type="inferred from homology"/>
<dbReference type="Pfam" id="PF00266">
    <property type="entry name" value="Aminotran_5"/>
    <property type="match status" value="1"/>
</dbReference>
<sequence>MKISTLDRSCIRKQFPILKRRINGFPLIYLDNASSSHKPMQVREREERFLNYYYSAVHRGTHVLSEKSTEQVELVRHQISKFINATDRSEIIFTKNTTEGINLIANVYAQQFISYGDNMIISQMEHHSNIIPWYILSSKIGFKIRILPIKEDGTINLEILRTMIDSKTKFLSITHMSNVLGTVNPIREIIECARKVSEIKGSNLRVLVDGAQYISHYPVDVRDIDCDFYVFSGHKVYGPTGIGILYGKKEVLNQLNPWQGGGGMVKTMNVHRAEKGYEIKNVLYEESPWKFESGTINIVGIIGLGEALNYISEIGYKEIFHHENELTQYAYHKLKEIGSICLYGPLKKKKSIISFNIGKFHSYDIGKFLDLYSISIRTGHHCAIPLMNFYGVSSMCRISIAIYNQEEEIDLLVKRLKHIQKVLNK</sequence>
<dbReference type="AlphaFoldDB" id="A0A0C1S061"/>
<dbReference type="HOGENOM" id="CLU_003433_2_5_6"/>
<comment type="similarity">
    <text evidence="2 10">Belongs to the class-V pyridoxal-phosphate-dependent aminotransferase family. Csd subfamily.</text>
</comment>
<evidence type="ECO:0000256" key="2">
    <source>
        <dbReference type="ARBA" id="ARBA00010447"/>
    </source>
</evidence>
<dbReference type="NCBIfam" id="TIGR01979">
    <property type="entry name" value="sufS"/>
    <property type="match status" value="1"/>
</dbReference>
<dbReference type="InterPro" id="IPR010970">
    <property type="entry name" value="Cys_dSase_SufS"/>
</dbReference>
<evidence type="ECO:0000256" key="3">
    <source>
        <dbReference type="ARBA" id="ARBA00012239"/>
    </source>
</evidence>
<comment type="function">
    <text evidence="10">Catalyzes the removal of elemental sulfur and selenium atoms from L-cysteine, L-cystine, L-selenocysteine, and L-selenocystine to produce L-alanine.</text>
</comment>
<dbReference type="EMBL" id="AWXV01000004">
    <property type="protein sequence ID" value="KIE63947.1"/>
    <property type="molecule type" value="Genomic_DNA"/>
</dbReference>
<dbReference type="SUPFAM" id="SSF53383">
    <property type="entry name" value="PLP-dependent transferases"/>
    <property type="match status" value="1"/>
</dbReference>
<dbReference type="InterPro" id="IPR015421">
    <property type="entry name" value="PyrdxlP-dep_Trfase_major"/>
</dbReference>
<comment type="catalytic activity">
    <reaction evidence="8 10">
        <text>(sulfur carrier)-H + L-cysteine = (sulfur carrier)-SH + L-alanine</text>
        <dbReference type="Rhea" id="RHEA:43892"/>
        <dbReference type="Rhea" id="RHEA-COMP:14737"/>
        <dbReference type="Rhea" id="RHEA-COMP:14739"/>
        <dbReference type="ChEBI" id="CHEBI:29917"/>
        <dbReference type="ChEBI" id="CHEBI:35235"/>
        <dbReference type="ChEBI" id="CHEBI:57972"/>
        <dbReference type="ChEBI" id="CHEBI:64428"/>
        <dbReference type="EC" id="2.8.1.7"/>
    </reaction>
</comment>
<evidence type="ECO:0000256" key="6">
    <source>
        <dbReference type="ARBA" id="ARBA00022898"/>
    </source>
</evidence>
<keyword evidence="4" id="KW-0963">Cytoplasm</keyword>
<dbReference type="OrthoDB" id="9808002at2"/>
<gene>
    <name evidence="12" type="ORF">P689_122116</name>
</gene>
<dbReference type="InterPro" id="IPR015424">
    <property type="entry name" value="PyrdxlP-dep_Trfase"/>
</dbReference>
<evidence type="ECO:0000256" key="4">
    <source>
        <dbReference type="ARBA" id="ARBA00022490"/>
    </source>
</evidence>
<name>A0A0C1S061_9ENTR</name>
<comment type="cofactor">
    <cofactor evidence="1 9">
        <name>pyridoxal 5'-phosphate</name>
        <dbReference type="ChEBI" id="CHEBI:597326"/>
    </cofactor>
</comment>
<dbReference type="PANTHER" id="PTHR43586">
    <property type="entry name" value="CYSTEINE DESULFURASE"/>
    <property type="match status" value="1"/>
</dbReference>
<evidence type="ECO:0000313" key="12">
    <source>
        <dbReference type="EMBL" id="KIE63947.1"/>
    </source>
</evidence>
<evidence type="ECO:0000256" key="8">
    <source>
        <dbReference type="ARBA" id="ARBA00050776"/>
    </source>
</evidence>
<dbReference type="GO" id="GO:0006534">
    <property type="term" value="P:cysteine metabolic process"/>
    <property type="evidence" value="ECO:0007669"/>
    <property type="project" value="UniProtKB-UniRule"/>
</dbReference>
<organism evidence="12 13">
    <name type="scientific">Candidatus Riesia pediculischaeffi PTSU</name>
    <dbReference type="NCBI Taxonomy" id="1401651"/>
    <lineage>
        <taxon>Bacteria</taxon>
        <taxon>Pseudomonadati</taxon>
        <taxon>Pseudomonadota</taxon>
        <taxon>Gammaproteobacteria</taxon>
        <taxon>Enterobacterales</taxon>
        <taxon>Enterobacteriaceae</taxon>
        <taxon>Candidatus Riesia</taxon>
    </lineage>
</organism>
<dbReference type="GO" id="GO:0031071">
    <property type="term" value="F:cysteine desulfurase activity"/>
    <property type="evidence" value="ECO:0007669"/>
    <property type="project" value="UniProtKB-UniRule"/>
</dbReference>
<dbReference type="GO" id="GO:0016829">
    <property type="term" value="F:lyase activity"/>
    <property type="evidence" value="ECO:0007669"/>
    <property type="project" value="UniProtKB-KW"/>
</dbReference>
<evidence type="ECO:0000256" key="5">
    <source>
        <dbReference type="ARBA" id="ARBA00022679"/>
    </source>
</evidence>
<evidence type="ECO:0000256" key="7">
    <source>
        <dbReference type="ARBA" id="ARBA00023239"/>
    </source>
</evidence>
<evidence type="ECO:0000256" key="1">
    <source>
        <dbReference type="ARBA" id="ARBA00001933"/>
    </source>
</evidence>
<dbReference type="InterPro" id="IPR015422">
    <property type="entry name" value="PyrdxlP-dep_Trfase_small"/>
</dbReference>
<dbReference type="InterPro" id="IPR000192">
    <property type="entry name" value="Aminotrans_V_dom"/>
</dbReference>
<keyword evidence="7" id="KW-0456">Lyase</keyword>
<dbReference type="GO" id="GO:0030170">
    <property type="term" value="F:pyridoxal phosphate binding"/>
    <property type="evidence" value="ECO:0007669"/>
    <property type="project" value="UniProtKB-UniRule"/>
</dbReference>
<evidence type="ECO:0000256" key="10">
    <source>
        <dbReference type="RuleBase" id="RU004506"/>
    </source>
</evidence>
<dbReference type="Gene3D" id="3.90.1150.10">
    <property type="entry name" value="Aspartate Aminotransferase, domain 1"/>
    <property type="match status" value="1"/>
</dbReference>
<dbReference type="Gene3D" id="3.40.640.10">
    <property type="entry name" value="Type I PLP-dependent aspartate aminotransferase-like (Major domain)"/>
    <property type="match status" value="1"/>
</dbReference>
<dbReference type="PANTHER" id="PTHR43586:SF25">
    <property type="entry name" value="CYSTEINE DESULFURASE"/>
    <property type="match status" value="1"/>
</dbReference>
<keyword evidence="5 10" id="KW-0808">Transferase</keyword>
<dbReference type="PROSITE" id="PS00595">
    <property type="entry name" value="AA_TRANSFER_CLASS_5"/>
    <property type="match status" value="1"/>
</dbReference>
<dbReference type="EC" id="2.8.1.7" evidence="3 10"/>
<accession>A0A0C1S061</accession>
<evidence type="ECO:0000313" key="13">
    <source>
        <dbReference type="Proteomes" id="UP000054529"/>
    </source>
</evidence>